<evidence type="ECO:0000259" key="3">
    <source>
        <dbReference type="PROSITE" id="PS51762"/>
    </source>
</evidence>
<proteinExistence type="inferred from homology"/>
<evidence type="ECO:0000313" key="5">
    <source>
        <dbReference type="Proteomes" id="UP000322791"/>
    </source>
</evidence>
<gene>
    <name evidence="4" type="ORF">FY528_19705</name>
</gene>
<sequence>MKKSSILISRNLWAGVSLVLALGTQACTEEKSKPGPVTPPPPVAETNAEARDYAAYTELIWNDEFDAGTLDESKWVREQGGNGWGNNELQTYTNTNENSYLLDGSLVIEAKKTGSGPRDYTSARLITKGKRDFQFGRIDVRAKLPKGQGIWPAIWMLGSNIDQVQWPTCGEIDIMELRGSQPNQVLSTMHYRNSAGNHEFKSNQWQQLATGTYADDYHVFSVVRSKDQIRTYIDEREVYNFSSGAASPNPFNNPFFLILNVAVGGNFDGDPNSATVFPQKMYVDYVRFYQYKDSK</sequence>
<dbReference type="GO" id="GO:0005975">
    <property type="term" value="P:carbohydrate metabolic process"/>
    <property type="evidence" value="ECO:0007669"/>
    <property type="project" value="InterPro"/>
</dbReference>
<dbReference type="InterPro" id="IPR013320">
    <property type="entry name" value="ConA-like_dom_sf"/>
</dbReference>
<dbReference type="Gene3D" id="2.60.120.200">
    <property type="match status" value="1"/>
</dbReference>
<feature type="chain" id="PRO_5022725876" evidence="2">
    <location>
        <begin position="27"/>
        <end position="295"/>
    </location>
</feature>
<feature type="signal peptide" evidence="2">
    <location>
        <begin position="1"/>
        <end position="26"/>
    </location>
</feature>
<dbReference type="Proteomes" id="UP000322791">
    <property type="component" value="Unassembled WGS sequence"/>
</dbReference>
<dbReference type="PROSITE" id="PS51257">
    <property type="entry name" value="PROKAR_LIPOPROTEIN"/>
    <property type="match status" value="1"/>
</dbReference>
<dbReference type="EMBL" id="VTHL01000030">
    <property type="protein sequence ID" value="TYZ06074.1"/>
    <property type="molecule type" value="Genomic_DNA"/>
</dbReference>
<dbReference type="SUPFAM" id="SSF49899">
    <property type="entry name" value="Concanavalin A-like lectins/glucanases"/>
    <property type="match status" value="1"/>
</dbReference>
<name>A0A5D6UUG0_9BACT</name>
<dbReference type="PROSITE" id="PS51762">
    <property type="entry name" value="GH16_2"/>
    <property type="match status" value="1"/>
</dbReference>
<keyword evidence="2" id="KW-0732">Signal</keyword>
<dbReference type="InterPro" id="IPR050546">
    <property type="entry name" value="Glycosyl_Hydrlase_16"/>
</dbReference>
<reference evidence="4 5" key="1">
    <citation type="submission" date="2019-08" db="EMBL/GenBank/DDBJ databases">
        <authorList>
            <person name="Seo M.-J."/>
        </authorList>
    </citation>
    <scope>NUCLEOTIDE SEQUENCE [LARGE SCALE GENOMIC DNA]</scope>
    <source>
        <strain evidence="4 5">KIGAM108</strain>
    </source>
</reference>
<dbReference type="GO" id="GO:0004553">
    <property type="term" value="F:hydrolase activity, hydrolyzing O-glycosyl compounds"/>
    <property type="evidence" value="ECO:0007669"/>
    <property type="project" value="InterPro"/>
</dbReference>
<evidence type="ECO:0000313" key="4">
    <source>
        <dbReference type="EMBL" id="TYZ06074.1"/>
    </source>
</evidence>
<dbReference type="InterPro" id="IPR000757">
    <property type="entry name" value="Beta-glucanase-like"/>
</dbReference>
<dbReference type="Pfam" id="PF00722">
    <property type="entry name" value="Glyco_hydro_16"/>
    <property type="match status" value="1"/>
</dbReference>
<dbReference type="RefSeq" id="WP_149072738.1">
    <property type="nucleotide sequence ID" value="NZ_VTHL01000030.1"/>
</dbReference>
<dbReference type="PANTHER" id="PTHR10963">
    <property type="entry name" value="GLYCOSYL HYDROLASE-RELATED"/>
    <property type="match status" value="1"/>
</dbReference>
<accession>A0A5D6UUG0</accession>
<dbReference type="AlphaFoldDB" id="A0A5D6UUG0"/>
<keyword evidence="5" id="KW-1185">Reference proteome</keyword>
<comment type="similarity">
    <text evidence="1">Belongs to the glycosyl hydrolase 16 family.</text>
</comment>
<feature type="domain" description="GH16" evidence="3">
    <location>
        <begin position="28"/>
        <end position="294"/>
    </location>
</feature>
<evidence type="ECO:0000256" key="2">
    <source>
        <dbReference type="SAM" id="SignalP"/>
    </source>
</evidence>
<dbReference type="CDD" id="cd08023">
    <property type="entry name" value="GH16_laminarinase_like"/>
    <property type="match status" value="1"/>
</dbReference>
<organism evidence="4 5">
    <name type="scientific">Hymenobacter lutimineralis</name>
    <dbReference type="NCBI Taxonomy" id="2606448"/>
    <lineage>
        <taxon>Bacteria</taxon>
        <taxon>Pseudomonadati</taxon>
        <taxon>Bacteroidota</taxon>
        <taxon>Cytophagia</taxon>
        <taxon>Cytophagales</taxon>
        <taxon>Hymenobacteraceae</taxon>
        <taxon>Hymenobacter</taxon>
    </lineage>
</organism>
<dbReference type="PANTHER" id="PTHR10963:SF55">
    <property type="entry name" value="GLYCOSIDE HYDROLASE FAMILY 16 PROTEIN"/>
    <property type="match status" value="1"/>
</dbReference>
<keyword evidence="4" id="KW-0378">Hydrolase</keyword>
<protein>
    <submittedName>
        <fullName evidence="4">Glycoside hydrolase family 16 protein</fullName>
    </submittedName>
</protein>
<evidence type="ECO:0000256" key="1">
    <source>
        <dbReference type="ARBA" id="ARBA00006865"/>
    </source>
</evidence>
<comment type="caution">
    <text evidence="4">The sequence shown here is derived from an EMBL/GenBank/DDBJ whole genome shotgun (WGS) entry which is preliminary data.</text>
</comment>